<evidence type="ECO:0000256" key="4">
    <source>
        <dbReference type="ARBA" id="ARBA00022723"/>
    </source>
</evidence>
<dbReference type="InterPro" id="IPR003619">
    <property type="entry name" value="MAD_homology1_Dwarfin-type"/>
</dbReference>
<dbReference type="GO" id="GO:0036064">
    <property type="term" value="C:ciliary basal body"/>
    <property type="evidence" value="ECO:0007669"/>
    <property type="project" value="Ensembl"/>
</dbReference>
<comment type="subcellular location">
    <subcellularLocation>
        <location evidence="9">Cytoplasm</location>
    </subcellularLocation>
    <subcellularLocation>
        <location evidence="9">Nucleus</location>
    </subcellularLocation>
</comment>
<dbReference type="SMART" id="SM00524">
    <property type="entry name" value="DWB"/>
    <property type="match status" value="1"/>
</dbReference>
<dbReference type="SMART" id="SM00523">
    <property type="entry name" value="DWA"/>
    <property type="match status" value="1"/>
</dbReference>
<dbReference type="GO" id="GO:0031625">
    <property type="term" value="F:ubiquitin protein ligase binding"/>
    <property type="evidence" value="ECO:0007669"/>
    <property type="project" value="Ensembl"/>
</dbReference>
<dbReference type="GO" id="GO:0043130">
    <property type="term" value="F:ubiquitin binding"/>
    <property type="evidence" value="ECO:0007669"/>
    <property type="project" value="Ensembl"/>
</dbReference>
<proteinExistence type="inferred from homology"/>
<reference evidence="13 14" key="1">
    <citation type="journal article" date="2011" name="Nature">
        <title>A high-resolution map of human evolutionary constraint using 29 mammals.</title>
        <authorList>
            <person name="Lindblad-Toh K."/>
            <person name="Garber M."/>
            <person name="Zuk O."/>
            <person name="Lin M.F."/>
            <person name="Parker B.J."/>
            <person name="Washietl S."/>
            <person name="Kheradpour P."/>
            <person name="Ernst J."/>
            <person name="Jordan G."/>
            <person name="Mauceli E."/>
            <person name="Ward L.D."/>
            <person name="Lowe C.B."/>
            <person name="Holloway A.K."/>
            <person name="Clamp M."/>
            <person name="Gnerre S."/>
            <person name="Alfoldi J."/>
            <person name="Beal K."/>
            <person name="Chang J."/>
            <person name="Clawson H."/>
            <person name="Cuff J."/>
            <person name="Di Palma F."/>
            <person name="Fitzgerald S."/>
            <person name="Flicek P."/>
            <person name="Guttman M."/>
            <person name="Hubisz M.J."/>
            <person name="Jaffe D.B."/>
            <person name="Jungreis I."/>
            <person name="Kent W.J."/>
            <person name="Kostka D."/>
            <person name="Lara M."/>
            <person name="Martins A.L."/>
            <person name="Massingham T."/>
            <person name="Moltke I."/>
            <person name="Raney B.J."/>
            <person name="Rasmussen M.D."/>
            <person name="Robinson J."/>
            <person name="Stark A."/>
            <person name="Vilella A.J."/>
            <person name="Wen J."/>
            <person name="Xie X."/>
            <person name="Zody M.C."/>
            <person name="Baldwin J."/>
            <person name="Bloom T."/>
            <person name="Chin C.W."/>
            <person name="Heiman D."/>
            <person name="Nicol R."/>
            <person name="Nusbaum C."/>
            <person name="Young S."/>
            <person name="Wilkinson J."/>
            <person name="Worley K.C."/>
            <person name="Kovar C.L."/>
            <person name="Muzny D.M."/>
            <person name="Gibbs R.A."/>
            <person name="Cree A."/>
            <person name="Dihn H.H."/>
            <person name="Fowler G."/>
            <person name="Jhangiani S."/>
            <person name="Joshi V."/>
            <person name="Lee S."/>
            <person name="Lewis L.R."/>
            <person name="Nazareth L.V."/>
            <person name="Okwuonu G."/>
            <person name="Santibanez J."/>
            <person name="Warren W.C."/>
            <person name="Mardis E.R."/>
            <person name="Weinstock G.M."/>
            <person name="Wilson R.K."/>
            <person name="Delehaunty K."/>
            <person name="Dooling D."/>
            <person name="Fronik C."/>
            <person name="Fulton L."/>
            <person name="Fulton B."/>
            <person name="Graves T."/>
            <person name="Minx P."/>
            <person name="Sodergren E."/>
            <person name="Birney E."/>
            <person name="Margulies E.H."/>
            <person name="Herrero J."/>
            <person name="Green E.D."/>
            <person name="Haussler D."/>
            <person name="Siepel A."/>
            <person name="Goldman N."/>
            <person name="Pollard K.S."/>
            <person name="Pedersen J.S."/>
            <person name="Lander E.S."/>
            <person name="Kellis M."/>
        </authorList>
    </citation>
    <scope>NUCLEOTIDE SEQUENCE [LARGE SCALE GENOMIC DNA]</scope>
</reference>
<dbReference type="PROSITE" id="PS51076">
    <property type="entry name" value="MH2"/>
    <property type="match status" value="1"/>
</dbReference>
<gene>
    <name evidence="13" type="primary">SMAD3</name>
</gene>
<evidence type="ECO:0000256" key="2">
    <source>
        <dbReference type="ARBA" id="ARBA00022490"/>
    </source>
</evidence>
<dbReference type="SUPFAM" id="SSF49879">
    <property type="entry name" value="SMAD/FHA domain"/>
    <property type="match status" value="1"/>
</dbReference>
<dbReference type="InterPro" id="IPR008984">
    <property type="entry name" value="SMAD_FHA_dom_sf"/>
</dbReference>
<dbReference type="GO" id="GO:1902894">
    <property type="term" value="P:negative regulation of miRNA transcription"/>
    <property type="evidence" value="ECO:0007669"/>
    <property type="project" value="Ensembl"/>
</dbReference>
<dbReference type="GO" id="GO:0019901">
    <property type="term" value="F:protein kinase binding"/>
    <property type="evidence" value="ECO:0007669"/>
    <property type="project" value="Ensembl"/>
</dbReference>
<dbReference type="GO" id="GO:0001666">
    <property type="term" value="P:response to hypoxia"/>
    <property type="evidence" value="ECO:0007669"/>
    <property type="project" value="Ensembl"/>
</dbReference>
<evidence type="ECO:0000256" key="1">
    <source>
        <dbReference type="ARBA" id="ARBA00005545"/>
    </source>
</evidence>
<dbReference type="Gene3D" id="2.60.200.10">
    <property type="match status" value="1"/>
</dbReference>
<evidence type="ECO:0000256" key="5">
    <source>
        <dbReference type="ARBA" id="ARBA00022833"/>
    </source>
</evidence>
<dbReference type="InterPro" id="IPR013790">
    <property type="entry name" value="Dwarfin"/>
</dbReference>
<dbReference type="GO" id="GO:0070411">
    <property type="term" value="F:I-SMAD binding"/>
    <property type="evidence" value="ECO:0007669"/>
    <property type="project" value="TreeGrafter"/>
</dbReference>
<feature type="compositionally biased region" description="Polar residues" evidence="10">
    <location>
        <begin position="97"/>
        <end position="119"/>
    </location>
</feature>
<dbReference type="Pfam" id="PF03166">
    <property type="entry name" value="MH2"/>
    <property type="match status" value="1"/>
</dbReference>
<dbReference type="GO" id="GO:1901203">
    <property type="term" value="P:positive regulation of extracellular matrix assembly"/>
    <property type="evidence" value="ECO:0007669"/>
    <property type="project" value="Ensembl"/>
</dbReference>
<dbReference type="GO" id="GO:0043235">
    <property type="term" value="C:receptor complex"/>
    <property type="evidence" value="ECO:0007669"/>
    <property type="project" value="Ensembl"/>
</dbReference>
<dbReference type="GO" id="GO:0031962">
    <property type="term" value="F:nuclear mineralocorticoid receptor binding"/>
    <property type="evidence" value="ECO:0007669"/>
    <property type="project" value="Ensembl"/>
</dbReference>
<dbReference type="OMA" id="VAYHEPP"/>
<dbReference type="GO" id="GO:0061450">
    <property type="term" value="P:trophoblast cell migration"/>
    <property type="evidence" value="ECO:0007669"/>
    <property type="project" value="Ensembl"/>
</dbReference>
<dbReference type="GO" id="GO:1990776">
    <property type="term" value="P:response to angiotensin"/>
    <property type="evidence" value="ECO:0007669"/>
    <property type="project" value="Ensembl"/>
</dbReference>
<sequence>RSLDGRLQVSHRKGLPHVIYCRLWRWPDLHSHHELRAMELCEFAFNMKKDEVCVNPYHYQRVETPVLPPVLVPRHTEIPAEFPPLDDYSHSIPENTNFPAGIEPQSNIPGKHSVNQQHPRSPGKQPAALGWSPAACTCGSPLSALLPAQETPPPGYLSSEDKLVDSLSQNHDVDTSLGVVPAPPQTAPGDLQPVTYCEPAFWCSISYYELNQRVGETFHASQPSMTVDGFTDPSNSERFCLGLLSNVNRNAAVELTRRHIGRGVRLYYIGGEVFAECLSDSAIFVQSPNCNQRYGWHPATVCKIPPGCNLKIFNNQEFAALLAQSVNQGFEAVYQLTRMCTIRMSFVKGWGAEYRRQTVTSTPCWIELHLNGPLQWLDKVLTQMGSPSIRCSSVS</sequence>
<dbReference type="GO" id="GO:0060391">
    <property type="term" value="P:positive regulation of SMAD protein signal transduction"/>
    <property type="evidence" value="ECO:0007669"/>
    <property type="project" value="Ensembl"/>
</dbReference>
<dbReference type="Ensembl" id="ENSMLUT00000002183.2">
    <property type="protein sequence ID" value="ENSMLUP00000001990.2"/>
    <property type="gene ID" value="ENSMLUG00000002185.2"/>
</dbReference>
<dbReference type="GO" id="GO:0001223">
    <property type="term" value="F:transcription coactivator binding"/>
    <property type="evidence" value="ECO:0007669"/>
    <property type="project" value="Ensembl"/>
</dbReference>
<dbReference type="GO" id="GO:0032810">
    <property type="term" value="F:sterol response element binding"/>
    <property type="evidence" value="ECO:0007669"/>
    <property type="project" value="Ensembl"/>
</dbReference>
<reference evidence="13" key="2">
    <citation type="submission" date="2025-08" db="UniProtKB">
        <authorList>
            <consortium name="Ensembl"/>
        </authorList>
    </citation>
    <scope>IDENTIFICATION</scope>
</reference>
<keyword evidence="8 9" id="KW-0539">Nucleus</keyword>
<evidence type="ECO:0000256" key="9">
    <source>
        <dbReference type="RuleBase" id="RU361195"/>
    </source>
</evidence>
<keyword evidence="3" id="KW-0597">Phosphoprotein</keyword>
<dbReference type="GO" id="GO:0070410">
    <property type="term" value="F:co-SMAD binding"/>
    <property type="evidence" value="ECO:0007669"/>
    <property type="project" value="Ensembl"/>
</dbReference>
<dbReference type="PROSITE" id="PS51075">
    <property type="entry name" value="MH1"/>
    <property type="match status" value="1"/>
</dbReference>
<dbReference type="GO" id="GO:0030154">
    <property type="term" value="P:cell differentiation"/>
    <property type="evidence" value="ECO:0007669"/>
    <property type="project" value="TreeGrafter"/>
</dbReference>
<dbReference type="GeneTree" id="ENSGT00940000153499"/>
<dbReference type="GO" id="GO:1902895">
    <property type="term" value="P:positive regulation of miRNA transcription"/>
    <property type="evidence" value="ECO:0007669"/>
    <property type="project" value="Ensembl"/>
</dbReference>
<dbReference type="GO" id="GO:0010629">
    <property type="term" value="P:negative regulation of gene expression"/>
    <property type="evidence" value="ECO:0007669"/>
    <property type="project" value="Ensembl"/>
</dbReference>
<dbReference type="InterPro" id="IPR001132">
    <property type="entry name" value="SMAD_dom_Dwarfin-type"/>
</dbReference>
<evidence type="ECO:0000256" key="10">
    <source>
        <dbReference type="SAM" id="MobiDB-lite"/>
    </source>
</evidence>
<dbReference type="GO" id="GO:0051481">
    <property type="term" value="P:negative regulation of cytosolic calcium ion concentration"/>
    <property type="evidence" value="ECO:0007669"/>
    <property type="project" value="Ensembl"/>
</dbReference>
<dbReference type="GO" id="GO:0043425">
    <property type="term" value="F:bHLH transcription factor binding"/>
    <property type="evidence" value="ECO:0007669"/>
    <property type="project" value="Ensembl"/>
</dbReference>
<keyword evidence="14" id="KW-1185">Reference proteome</keyword>
<dbReference type="GO" id="GO:0070412">
    <property type="term" value="F:R-SMAD binding"/>
    <property type="evidence" value="ECO:0007669"/>
    <property type="project" value="Ensembl"/>
</dbReference>
<dbReference type="GO" id="GO:0038092">
    <property type="term" value="P:nodal signaling pathway"/>
    <property type="evidence" value="ECO:0007669"/>
    <property type="project" value="Ensembl"/>
</dbReference>
<dbReference type="GO" id="GO:0097191">
    <property type="term" value="P:extrinsic apoptotic signaling pathway"/>
    <property type="evidence" value="ECO:0007669"/>
    <property type="project" value="Ensembl"/>
</dbReference>
<name>G1NX99_MYOLU</name>
<evidence type="ECO:0000259" key="12">
    <source>
        <dbReference type="PROSITE" id="PS51076"/>
    </source>
</evidence>
<dbReference type="GO" id="GO:0005654">
    <property type="term" value="C:nucleoplasm"/>
    <property type="evidence" value="ECO:0007669"/>
    <property type="project" value="Ensembl"/>
</dbReference>
<dbReference type="STRING" id="59463.ENSMLUP00000001990"/>
<dbReference type="GO" id="GO:0032909">
    <property type="term" value="P:regulation of transforming growth factor beta2 production"/>
    <property type="evidence" value="ECO:0007669"/>
    <property type="project" value="Ensembl"/>
</dbReference>
<dbReference type="GO" id="GO:0010718">
    <property type="term" value="P:positive regulation of epithelial to mesenchymal transition"/>
    <property type="evidence" value="ECO:0007669"/>
    <property type="project" value="Ensembl"/>
</dbReference>
<dbReference type="InParanoid" id="G1NX99"/>
<keyword evidence="4" id="KW-0479">Metal-binding</keyword>
<evidence type="ECO:0000259" key="11">
    <source>
        <dbReference type="PROSITE" id="PS51075"/>
    </source>
</evidence>
<dbReference type="GO" id="GO:0001222">
    <property type="term" value="F:transcription corepressor binding"/>
    <property type="evidence" value="ECO:0007669"/>
    <property type="project" value="Ensembl"/>
</dbReference>
<keyword evidence="7 9" id="KW-0804">Transcription</keyword>
<feature type="domain" description="MH1" evidence="11">
    <location>
        <begin position="1"/>
        <end position="68"/>
    </location>
</feature>
<keyword evidence="2 9" id="KW-0963">Cytoplasm</keyword>
<dbReference type="PANTHER" id="PTHR13703:SF53">
    <property type="entry name" value="MOTHERS AGAINST DECAPENTAPLEGIC HOMOLOG 3"/>
    <property type="match status" value="1"/>
</dbReference>
<reference evidence="13" key="3">
    <citation type="submission" date="2025-09" db="UniProtKB">
        <authorList>
            <consortium name="Ensembl"/>
        </authorList>
    </citation>
    <scope>IDENTIFICATION</scope>
</reference>
<dbReference type="GO" id="GO:0035259">
    <property type="term" value="F:nuclear glucocorticoid receptor binding"/>
    <property type="evidence" value="ECO:0007669"/>
    <property type="project" value="Ensembl"/>
</dbReference>
<dbReference type="GO" id="GO:0071144">
    <property type="term" value="C:heteromeric SMAD protein complex"/>
    <property type="evidence" value="ECO:0007669"/>
    <property type="project" value="Ensembl"/>
</dbReference>
<dbReference type="FunFam" id="2.60.200.10:FF:000001">
    <property type="entry name" value="Mothers against decapentaplegic homolog"/>
    <property type="match status" value="1"/>
</dbReference>
<feature type="region of interest" description="Disordered" evidence="10">
    <location>
        <begin position="97"/>
        <end position="128"/>
    </location>
</feature>
<dbReference type="InterPro" id="IPR017855">
    <property type="entry name" value="SMAD-like_dom_sf"/>
</dbReference>
<dbReference type="Gene3D" id="3.90.520.10">
    <property type="entry name" value="SMAD MH1 domain"/>
    <property type="match status" value="1"/>
</dbReference>
<dbReference type="SUPFAM" id="SSF56366">
    <property type="entry name" value="SMAD MH1 domain"/>
    <property type="match status" value="1"/>
</dbReference>
<dbReference type="CDD" id="cd10985">
    <property type="entry name" value="MH2_SMAD_2_3"/>
    <property type="match status" value="1"/>
</dbReference>
<dbReference type="Pfam" id="PF03165">
    <property type="entry name" value="MH1"/>
    <property type="match status" value="1"/>
</dbReference>
<dbReference type="PANTHER" id="PTHR13703">
    <property type="entry name" value="SMAD"/>
    <property type="match status" value="1"/>
</dbReference>
<dbReference type="GO" id="GO:0017151">
    <property type="term" value="F:DEAD/H-box RNA helicase binding"/>
    <property type="evidence" value="ECO:0007669"/>
    <property type="project" value="Ensembl"/>
</dbReference>
<dbReference type="GO" id="GO:0019902">
    <property type="term" value="F:phosphatase binding"/>
    <property type="evidence" value="ECO:0007669"/>
    <property type="project" value="Ensembl"/>
</dbReference>
<organism evidence="13 14">
    <name type="scientific">Myotis lucifugus</name>
    <name type="common">Little brown bat</name>
    <dbReference type="NCBI Taxonomy" id="59463"/>
    <lineage>
        <taxon>Eukaryota</taxon>
        <taxon>Metazoa</taxon>
        <taxon>Chordata</taxon>
        <taxon>Craniata</taxon>
        <taxon>Vertebrata</taxon>
        <taxon>Euteleostomi</taxon>
        <taxon>Mammalia</taxon>
        <taxon>Eutheria</taxon>
        <taxon>Laurasiatheria</taxon>
        <taxon>Chiroptera</taxon>
        <taxon>Yangochiroptera</taxon>
        <taxon>Vespertilionidae</taxon>
        <taxon>Myotis</taxon>
    </lineage>
</organism>
<keyword evidence="5" id="KW-0862">Zinc</keyword>
<dbReference type="GO" id="GO:0045216">
    <property type="term" value="P:cell-cell junction organization"/>
    <property type="evidence" value="ECO:0007669"/>
    <property type="project" value="Ensembl"/>
</dbReference>
<dbReference type="GO" id="GO:0042803">
    <property type="term" value="F:protein homodimerization activity"/>
    <property type="evidence" value="ECO:0007669"/>
    <property type="project" value="Ensembl"/>
</dbReference>
<accession>G1NX99</accession>
<dbReference type="GO" id="GO:0045429">
    <property type="term" value="P:positive regulation of nitric oxide biosynthetic process"/>
    <property type="evidence" value="ECO:0007669"/>
    <property type="project" value="Ensembl"/>
</dbReference>
<protein>
    <recommendedName>
        <fullName evidence="9">Mothers against decapentaplegic homolog</fullName>
        <shortName evidence="9">MAD homolog</shortName>
        <shortName evidence="9">Mothers against DPP homolog</shortName>
    </recommendedName>
    <alternativeName>
        <fullName evidence="9">SMAD family member</fullName>
    </alternativeName>
</protein>
<evidence type="ECO:0000256" key="6">
    <source>
        <dbReference type="ARBA" id="ARBA00023015"/>
    </source>
</evidence>
<dbReference type="GO" id="GO:0045599">
    <property type="term" value="P:negative regulation of fat cell differentiation"/>
    <property type="evidence" value="ECO:0007669"/>
    <property type="project" value="Ensembl"/>
</dbReference>
<evidence type="ECO:0000313" key="14">
    <source>
        <dbReference type="Proteomes" id="UP000001074"/>
    </source>
</evidence>
<dbReference type="GO" id="GO:0060395">
    <property type="term" value="P:SMAD protein signal transduction"/>
    <property type="evidence" value="ECO:0007669"/>
    <property type="project" value="Ensembl"/>
</dbReference>
<dbReference type="InterPro" id="IPR036578">
    <property type="entry name" value="SMAD_MH1_sf"/>
</dbReference>
<evidence type="ECO:0000313" key="13">
    <source>
        <dbReference type="Ensembl" id="ENSMLUP00000001990.2"/>
    </source>
</evidence>
<dbReference type="GO" id="GO:0007179">
    <property type="term" value="P:transforming growth factor beta receptor signaling pathway"/>
    <property type="evidence" value="ECO:0007669"/>
    <property type="project" value="Ensembl"/>
</dbReference>
<dbReference type="GO" id="GO:0001228">
    <property type="term" value="F:DNA-binding transcription activator activity, RNA polymerase II-specific"/>
    <property type="evidence" value="ECO:0007669"/>
    <property type="project" value="Ensembl"/>
</dbReference>
<dbReference type="GO" id="GO:0008285">
    <property type="term" value="P:negative regulation of cell population proliferation"/>
    <property type="evidence" value="ECO:0007669"/>
    <property type="project" value="Ensembl"/>
</dbReference>
<evidence type="ECO:0000256" key="8">
    <source>
        <dbReference type="ARBA" id="ARBA00023242"/>
    </source>
</evidence>
<dbReference type="HOGENOM" id="CLU_026736_0_0_1"/>
<dbReference type="GO" id="GO:0005829">
    <property type="term" value="C:cytosol"/>
    <property type="evidence" value="ECO:0007669"/>
    <property type="project" value="Ensembl"/>
</dbReference>
<dbReference type="GO" id="GO:0009653">
    <property type="term" value="P:anatomical structure morphogenesis"/>
    <property type="evidence" value="ECO:0007669"/>
    <property type="project" value="TreeGrafter"/>
</dbReference>
<dbReference type="eggNOG" id="KOG3701">
    <property type="taxonomic scope" value="Eukaryota"/>
</dbReference>
<dbReference type="InterPro" id="IPR013019">
    <property type="entry name" value="MAD_homology_MH1"/>
</dbReference>
<dbReference type="GO" id="GO:0005160">
    <property type="term" value="F:transforming growth factor beta receptor binding"/>
    <property type="evidence" value="ECO:0007669"/>
    <property type="project" value="Ensembl"/>
</dbReference>
<comment type="similarity">
    <text evidence="1 9">Belongs to the dwarfin/SMAD family.</text>
</comment>
<dbReference type="GO" id="GO:0005637">
    <property type="term" value="C:nuclear inner membrane"/>
    <property type="evidence" value="ECO:0007669"/>
    <property type="project" value="Ensembl"/>
</dbReference>
<dbReference type="GO" id="GO:0043161">
    <property type="term" value="P:proteasome-mediated ubiquitin-dependent protein catabolic process"/>
    <property type="evidence" value="ECO:0007669"/>
    <property type="project" value="Ensembl"/>
</dbReference>
<dbReference type="GO" id="GO:0000122">
    <property type="term" value="P:negative regulation of transcription by RNA polymerase II"/>
    <property type="evidence" value="ECO:0007669"/>
    <property type="project" value="Ensembl"/>
</dbReference>
<dbReference type="GO" id="GO:0030308">
    <property type="term" value="P:negative regulation of cell growth"/>
    <property type="evidence" value="ECO:0007669"/>
    <property type="project" value="Ensembl"/>
</dbReference>
<feature type="domain" description="MH2" evidence="12">
    <location>
        <begin position="202"/>
        <end position="395"/>
    </location>
</feature>
<evidence type="ECO:0000256" key="7">
    <source>
        <dbReference type="ARBA" id="ARBA00023163"/>
    </source>
</evidence>
<dbReference type="GO" id="GO:0001217">
    <property type="term" value="F:DNA-binding transcription repressor activity"/>
    <property type="evidence" value="ECO:0007669"/>
    <property type="project" value="Ensembl"/>
</dbReference>
<dbReference type="AlphaFoldDB" id="G1NX99"/>
<dbReference type="GO" id="GO:0010628">
    <property type="term" value="P:positive regulation of gene expression"/>
    <property type="evidence" value="ECO:0007669"/>
    <property type="project" value="Ensembl"/>
</dbReference>
<dbReference type="GO" id="GO:0006955">
    <property type="term" value="P:immune response"/>
    <property type="evidence" value="ECO:0007669"/>
    <property type="project" value="Ensembl"/>
</dbReference>
<dbReference type="Proteomes" id="UP000001074">
    <property type="component" value="Unassembled WGS sequence"/>
</dbReference>
<evidence type="ECO:0000256" key="3">
    <source>
        <dbReference type="ARBA" id="ARBA00022553"/>
    </source>
</evidence>
<dbReference type="EMBL" id="AAPE02041928">
    <property type="status" value="NOT_ANNOTATED_CDS"/>
    <property type="molecule type" value="Genomic_DNA"/>
</dbReference>
<dbReference type="GO" id="GO:0030279">
    <property type="term" value="P:negative regulation of ossification"/>
    <property type="evidence" value="ECO:0007669"/>
    <property type="project" value="Ensembl"/>
</dbReference>
<dbReference type="GO" id="GO:0000785">
    <property type="term" value="C:chromatin"/>
    <property type="evidence" value="ECO:0007669"/>
    <property type="project" value="Ensembl"/>
</dbReference>
<keyword evidence="6 9" id="KW-0805">Transcription regulation</keyword>
<dbReference type="GO" id="GO:0008270">
    <property type="term" value="F:zinc ion binding"/>
    <property type="evidence" value="ECO:0007669"/>
    <property type="project" value="Ensembl"/>
</dbReference>